<protein>
    <submittedName>
        <fullName evidence="1">Uncharacterized protein</fullName>
    </submittedName>
</protein>
<gene>
    <name evidence="1" type="ORF">LOY88_002895</name>
</gene>
<evidence type="ECO:0000313" key="1">
    <source>
        <dbReference type="EMBL" id="KAI2387936.1"/>
    </source>
</evidence>
<organism evidence="1">
    <name type="scientific">Ophidiomyces ophidiicola</name>
    <dbReference type="NCBI Taxonomy" id="1387563"/>
    <lineage>
        <taxon>Eukaryota</taxon>
        <taxon>Fungi</taxon>
        <taxon>Dikarya</taxon>
        <taxon>Ascomycota</taxon>
        <taxon>Pezizomycotina</taxon>
        <taxon>Eurotiomycetes</taxon>
        <taxon>Eurotiomycetidae</taxon>
        <taxon>Onygenales</taxon>
        <taxon>Onygenaceae</taxon>
        <taxon>Ophidiomyces</taxon>
    </lineage>
</organism>
<reference evidence="1" key="1">
    <citation type="journal article" date="2022" name="bioRxiv">
        <title>Population genetic analysis of Ophidiomyces ophidiicola, the causative agent of snake fungal disease, indicates recent introductions to the USA.</title>
        <authorList>
            <person name="Ladner J.T."/>
            <person name="Palmer J.M."/>
            <person name="Ettinger C.L."/>
            <person name="Stajich J.E."/>
            <person name="Farrell T.M."/>
            <person name="Glorioso B.M."/>
            <person name="Lawson B."/>
            <person name="Price S.J."/>
            <person name="Stengle A.G."/>
            <person name="Grear D.A."/>
            <person name="Lorch J.M."/>
        </authorList>
    </citation>
    <scope>NUCLEOTIDE SEQUENCE</scope>
    <source>
        <strain evidence="1">NWHC 24266-5</strain>
    </source>
</reference>
<name>A0ACB8UYI4_9EURO</name>
<comment type="caution">
    <text evidence="1">The sequence shown here is derived from an EMBL/GenBank/DDBJ whole genome shotgun (WGS) entry which is preliminary data.</text>
</comment>
<accession>A0ACB8UYI4</accession>
<feature type="non-terminal residue" evidence="1">
    <location>
        <position position="1"/>
    </location>
</feature>
<proteinExistence type="predicted"/>
<sequence length="125" mass="13285">TQPYTPTPHPTQTPIPPTPPPPPQIPVTPPVQAATSGSSLSLKEDPAFLARANQAIDNFEAVLMEDYEDQEYIKNVLRSARNRVLNGAKESSFPGGEPKDEAVIIDALKGIIGQLTEGQGQSGIG</sequence>
<dbReference type="EMBL" id="JALBCA010000035">
    <property type="protein sequence ID" value="KAI2387936.1"/>
    <property type="molecule type" value="Genomic_DNA"/>
</dbReference>